<dbReference type="Pfam" id="PF13439">
    <property type="entry name" value="Glyco_transf_4"/>
    <property type="match status" value="1"/>
</dbReference>
<evidence type="ECO:0000313" key="4">
    <source>
        <dbReference type="EMBL" id="SEA25808.1"/>
    </source>
</evidence>
<feature type="domain" description="Glycosyltransferase subfamily 4-like N-terminal" evidence="3">
    <location>
        <begin position="17"/>
        <end position="183"/>
    </location>
</feature>
<evidence type="ECO:0000313" key="5">
    <source>
        <dbReference type="Proteomes" id="UP000198850"/>
    </source>
</evidence>
<feature type="domain" description="Glycosyl transferase family 1" evidence="2">
    <location>
        <begin position="199"/>
        <end position="350"/>
    </location>
</feature>
<dbReference type="Pfam" id="PF00534">
    <property type="entry name" value="Glycos_transf_1"/>
    <property type="match status" value="1"/>
</dbReference>
<keyword evidence="5" id="KW-1185">Reference proteome</keyword>
<evidence type="ECO:0000259" key="3">
    <source>
        <dbReference type="Pfam" id="PF13439"/>
    </source>
</evidence>
<dbReference type="Gene3D" id="3.40.50.2000">
    <property type="entry name" value="Glycogen Phosphorylase B"/>
    <property type="match status" value="2"/>
</dbReference>
<sequence length="380" mass="43896">MLKVLLDPQIFNVQNFGGISRYYTEILSALADEKSVSMTLPLLYTDNLHYKRSSLFNTSYQNENRFLIRYSKAFRSYQPRKLREKNSQNLVTLLKERLFDLFVPSYYDPYFLEYIGDKPFVLTVHDMINELFPHYFTEDKTTVPNKKLLMERAAKIIAVSENTRKDIIKLYPDIDASKIKVIHLAHGLAPDQRTHVILPENYILFVGNRKLYKNFIFLLKSVKSLLNNTPGLQLLCAGGGDFDSDELQLIGELGLYEKVKQQNFEDPELPAYYKHAQCFVFPTEYEGFGIPVLEAMACGCPVVLGKHSSFPEVAGDAGIYFDLNSPQDLSSKIKYLLENEDTRREYKIKGLERSKLFSWEKNAHETLEVYKSVIKEDSVL</sequence>
<protein>
    <submittedName>
        <fullName evidence="4">Glycosyltransferase involved in cell wall bisynthesis</fullName>
    </submittedName>
</protein>
<dbReference type="CDD" id="cd03809">
    <property type="entry name" value="GT4_MtfB-like"/>
    <property type="match status" value="1"/>
</dbReference>
<proteinExistence type="predicted"/>
<dbReference type="AlphaFoldDB" id="A0A1H3ZQ49"/>
<organism evidence="4 5">
    <name type="scientific">Pedobacter hartonius</name>
    <dbReference type="NCBI Taxonomy" id="425514"/>
    <lineage>
        <taxon>Bacteria</taxon>
        <taxon>Pseudomonadati</taxon>
        <taxon>Bacteroidota</taxon>
        <taxon>Sphingobacteriia</taxon>
        <taxon>Sphingobacteriales</taxon>
        <taxon>Sphingobacteriaceae</taxon>
        <taxon>Pedobacter</taxon>
    </lineage>
</organism>
<evidence type="ECO:0000259" key="2">
    <source>
        <dbReference type="Pfam" id="PF00534"/>
    </source>
</evidence>
<dbReference type="OrthoDB" id="9801609at2"/>
<dbReference type="GO" id="GO:0016757">
    <property type="term" value="F:glycosyltransferase activity"/>
    <property type="evidence" value="ECO:0007669"/>
    <property type="project" value="InterPro"/>
</dbReference>
<dbReference type="Proteomes" id="UP000198850">
    <property type="component" value="Unassembled WGS sequence"/>
</dbReference>
<accession>A0A1H3ZQ49</accession>
<dbReference type="PANTHER" id="PTHR46401">
    <property type="entry name" value="GLYCOSYLTRANSFERASE WBBK-RELATED"/>
    <property type="match status" value="1"/>
</dbReference>
<keyword evidence="1 4" id="KW-0808">Transferase</keyword>
<dbReference type="PANTHER" id="PTHR46401:SF2">
    <property type="entry name" value="GLYCOSYLTRANSFERASE WBBK-RELATED"/>
    <property type="match status" value="1"/>
</dbReference>
<dbReference type="STRING" id="425514.SAMN05443550_102448"/>
<dbReference type="EMBL" id="FNRA01000002">
    <property type="protein sequence ID" value="SEA25808.1"/>
    <property type="molecule type" value="Genomic_DNA"/>
</dbReference>
<dbReference type="RefSeq" id="WP_090555582.1">
    <property type="nucleotide sequence ID" value="NZ_FNRA01000002.1"/>
</dbReference>
<dbReference type="InterPro" id="IPR001296">
    <property type="entry name" value="Glyco_trans_1"/>
</dbReference>
<dbReference type="SUPFAM" id="SSF53756">
    <property type="entry name" value="UDP-Glycosyltransferase/glycogen phosphorylase"/>
    <property type="match status" value="1"/>
</dbReference>
<dbReference type="InterPro" id="IPR028098">
    <property type="entry name" value="Glyco_trans_4-like_N"/>
</dbReference>
<reference evidence="4 5" key="1">
    <citation type="submission" date="2016-10" db="EMBL/GenBank/DDBJ databases">
        <authorList>
            <person name="de Groot N.N."/>
        </authorList>
    </citation>
    <scope>NUCLEOTIDE SEQUENCE [LARGE SCALE GENOMIC DNA]</scope>
    <source>
        <strain evidence="4 5">DSM 19033</strain>
    </source>
</reference>
<name>A0A1H3ZQ49_9SPHI</name>
<evidence type="ECO:0000256" key="1">
    <source>
        <dbReference type="ARBA" id="ARBA00022679"/>
    </source>
</evidence>
<dbReference type="GO" id="GO:0009103">
    <property type="term" value="P:lipopolysaccharide biosynthetic process"/>
    <property type="evidence" value="ECO:0007669"/>
    <property type="project" value="TreeGrafter"/>
</dbReference>
<gene>
    <name evidence="4" type="ORF">SAMN05443550_102448</name>
</gene>